<evidence type="ECO:0000256" key="4">
    <source>
        <dbReference type="ARBA" id="ARBA00022960"/>
    </source>
</evidence>
<dbReference type="Pfam" id="PF00768">
    <property type="entry name" value="Peptidase_S11"/>
    <property type="match status" value="1"/>
</dbReference>
<feature type="compositionally biased region" description="Polar residues" evidence="8">
    <location>
        <begin position="337"/>
        <end position="348"/>
    </location>
</feature>
<keyword evidence="3 10" id="KW-0378">Hydrolase</keyword>
<dbReference type="RefSeq" id="WP_367845718.1">
    <property type="nucleotide sequence ID" value="NZ_JBFOHL010000014.1"/>
</dbReference>
<dbReference type="Proteomes" id="UP001556170">
    <property type="component" value="Unassembled WGS sequence"/>
</dbReference>
<organism evidence="10 11">
    <name type="scientific">Rhodanobacter geophilus</name>
    <dbReference type="NCBI Taxonomy" id="3162488"/>
    <lineage>
        <taxon>Bacteria</taxon>
        <taxon>Pseudomonadati</taxon>
        <taxon>Pseudomonadota</taxon>
        <taxon>Gammaproteobacteria</taxon>
        <taxon>Lysobacterales</taxon>
        <taxon>Rhodanobacteraceae</taxon>
        <taxon>Rhodanobacter</taxon>
    </lineage>
</organism>
<keyword evidence="4" id="KW-0133">Cell shape</keyword>
<dbReference type="PRINTS" id="PR00725">
    <property type="entry name" value="DADACBPTASE1"/>
</dbReference>
<evidence type="ECO:0000256" key="7">
    <source>
        <dbReference type="RuleBase" id="RU004016"/>
    </source>
</evidence>
<dbReference type="InterPro" id="IPR001967">
    <property type="entry name" value="Peptidase_S11_N"/>
</dbReference>
<keyword evidence="10" id="KW-0645">Protease</keyword>
<dbReference type="EMBL" id="JBFOHL010000014">
    <property type="protein sequence ID" value="MEW9625425.1"/>
    <property type="molecule type" value="Genomic_DNA"/>
</dbReference>
<dbReference type="InterPro" id="IPR018044">
    <property type="entry name" value="Peptidase_S11"/>
</dbReference>
<dbReference type="PANTHER" id="PTHR21581">
    <property type="entry name" value="D-ALANYL-D-ALANINE CARBOXYPEPTIDASE"/>
    <property type="match status" value="1"/>
</dbReference>
<keyword evidence="6" id="KW-0961">Cell wall biogenesis/degradation</keyword>
<evidence type="ECO:0000313" key="10">
    <source>
        <dbReference type="EMBL" id="MEW9625425.1"/>
    </source>
</evidence>
<sequence>MAIESTGLGRVPGRLRAILLLVLLCSLGGFAGMARAGYAAIVVDGNTGQVLQQVNADQRDYPASLTKMMTLYLTFQGLKSGKLRLDQPMAVSAWAAGKSPTKLGLRAGQTVSVQDCVLGMITKSANDAATVMAEGIGGSESHFAEMMNAQAALLGMSNTHFANASGLPDPNNTSTAHDLVKLAMALYRDFPQYAHFFATQEFVFRGHIVRGHNHLMYRYAGMDGLKTGYTDASGFNLASTAVRGGHRLFAVVLGSRTAAVRDNLMARLLDDGFEGQQTPPILVAEAAGVRAGSRAARILEAISPIQTADADTVPASQRHPAARQSRHGRRAVVANRGCSTTRGTACRTSRTHRARHASPKLAAHHPRTRKPPVVVASRRDTDG</sequence>
<dbReference type="PANTHER" id="PTHR21581:SF6">
    <property type="entry name" value="TRAFFICKING PROTEIN PARTICLE COMPLEX SUBUNIT 12"/>
    <property type="match status" value="1"/>
</dbReference>
<name>A0ABV3QS50_9GAMM</name>
<evidence type="ECO:0000256" key="3">
    <source>
        <dbReference type="ARBA" id="ARBA00022801"/>
    </source>
</evidence>
<dbReference type="EC" id="3.4.-.-" evidence="10"/>
<evidence type="ECO:0000313" key="11">
    <source>
        <dbReference type="Proteomes" id="UP001556170"/>
    </source>
</evidence>
<evidence type="ECO:0000259" key="9">
    <source>
        <dbReference type="Pfam" id="PF00768"/>
    </source>
</evidence>
<accession>A0ABV3QS50</accession>
<comment type="caution">
    <text evidence="10">The sequence shown here is derived from an EMBL/GenBank/DDBJ whole genome shotgun (WGS) entry which is preliminary data.</text>
</comment>
<keyword evidence="11" id="KW-1185">Reference proteome</keyword>
<evidence type="ECO:0000256" key="2">
    <source>
        <dbReference type="ARBA" id="ARBA00022729"/>
    </source>
</evidence>
<evidence type="ECO:0000256" key="6">
    <source>
        <dbReference type="ARBA" id="ARBA00023316"/>
    </source>
</evidence>
<reference evidence="10 11" key="1">
    <citation type="submission" date="2024-06" db="EMBL/GenBank/DDBJ databases">
        <authorList>
            <person name="Woo H."/>
        </authorList>
    </citation>
    <scope>NUCLEOTIDE SEQUENCE [LARGE SCALE GENOMIC DNA]</scope>
    <source>
        <strain evidence="10 11">S2-g</strain>
    </source>
</reference>
<dbReference type="InterPro" id="IPR012338">
    <property type="entry name" value="Beta-lactam/transpept-like"/>
</dbReference>
<feature type="compositionally biased region" description="Basic residues" evidence="8">
    <location>
        <begin position="320"/>
        <end position="330"/>
    </location>
</feature>
<gene>
    <name evidence="10" type="ORF">ABQJ56_14445</name>
</gene>
<feature type="domain" description="Peptidase S11 D-alanyl-D-alanine carboxypeptidase A N-terminal" evidence="9">
    <location>
        <begin position="39"/>
        <end position="256"/>
    </location>
</feature>
<dbReference type="SUPFAM" id="SSF56601">
    <property type="entry name" value="beta-lactamase/transpeptidase-like"/>
    <property type="match status" value="1"/>
</dbReference>
<keyword evidence="2" id="KW-0732">Signal</keyword>
<evidence type="ECO:0000256" key="5">
    <source>
        <dbReference type="ARBA" id="ARBA00022984"/>
    </source>
</evidence>
<feature type="region of interest" description="Disordered" evidence="8">
    <location>
        <begin position="309"/>
        <end position="383"/>
    </location>
</feature>
<dbReference type="Gene3D" id="3.40.710.10">
    <property type="entry name" value="DD-peptidase/beta-lactamase superfamily"/>
    <property type="match status" value="1"/>
</dbReference>
<protein>
    <submittedName>
        <fullName evidence="10">D-alanyl-D-alanine carboxypeptidase family protein</fullName>
        <ecNumber evidence="10">3.4.-.-</ecNumber>
    </submittedName>
</protein>
<keyword evidence="10" id="KW-0121">Carboxypeptidase</keyword>
<dbReference type="GO" id="GO:0004180">
    <property type="term" value="F:carboxypeptidase activity"/>
    <property type="evidence" value="ECO:0007669"/>
    <property type="project" value="UniProtKB-KW"/>
</dbReference>
<proteinExistence type="inferred from homology"/>
<feature type="compositionally biased region" description="Basic residues" evidence="8">
    <location>
        <begin position="349"/>
        <end position="370"/>
    </location>
</feature>
<comment type="similarity">
    <text evidence="1 7">Belongs to the peptidase S11 family.</text>
</comment>
<evidence type="ECO:0000256" key="8">
    <source>
        <dbReference type="SAM" id="MobiDB-lite"/>
    </source>
</evidence>
<keyword evidence="5" id="KW-0573">Peptidoglycan synthesis</keyword>
<evidence type="ECO:0000256" key="1">
    <source>
        <dbReference type="ARBA" id="ARBA00007164"/>
    </source>
</evidence>